<dbReference type="Gene3D" id="3.40.190.10">
    <property type="entry name" value="Periplasmic binding protein-like II"/>
    <property type="match status" value="2"/>
</dbReference>
<gene>
    <name evidence="4" type="primary">mqnD</name>
    <name evidence="5" type="ORF">BROFUL_01557</name>
</gene>
<dbReference type="PANTHER" id="PTHR37167:SF1">
    <property type="entry name" value="1,4-DIHYDROXY-6-NAPHTOATE SYNTHASE"/>
    <property type="match status" value="1"/>
</dbReference>
<dbReference type="PATRIC" id="fig|380242.3.peg.1920"/>
<dbReference type="UniPathway" id="UPA00079"/>
<comment type="function">
    <text evidence="4">Catalyzes the conversion of cyclic dehypoxanthine futalosine (cyclic DHFL) into 1,4-dihydroxy-6-naphthoate, a step in the biosynthesis of menaquinone (MK, vitamin K2).</text>
</comment>
<evidence type="ECO:0000256" key="4">
    <source>
        <dbReference type="HAMAP-Rule" id="MF_00996"/>
    </source>
</evidence>
<dbReference type="Proteomes" id="UP000034954">
    <property type="component" value="Unassembled WGS sequence"/>
</dbReference>
<dbReference type="Pfam" id="PF02621">
    <property type="entry name" value="VitK2_biosynth"/>
    <property type="match status" value="1"/>
</dbReference>
<evidence type="ECO:0000313" key="5">
    <source>
        <dbReference type="EMBL" id="KKO19735.1"/>
    </source>
</evidence>
<comment type="similarity">
    <text evidence="4">Belongs to the MqnA/MqnD family. MqnD subfamily.</text>
</comment>
<feature type="binding site" evidence="4">
    <location>
        <begin position="55"/>
        <end position="57"/>
    </location>
    <ligand>
        <name>substrate</name>
    </ligand>
</feature>
<dbReference type="PANTHER" id="PTHR37167">
    <property type="entry name" value="1,4-DIHYDROXY-6-NAPHTOATE SYNTHASE"/>
    <property type="match status" value="1"/>
</dbReference>
<proteinExistence type="inferred from homology"/>
<dbReference type="InterPro" id="IPR003773">
    <property type="entry name" value="Menaquinone_biosynth"/>
</dbReference>
<evidence type="ECO:0000256" key="2">
    <source>
        <dbReference type="ARBA" id="ARBA00022428"/>
    </source>
</evidence>
<reference evidence="5 6" key="1">
    <citation type="journal article" date="2013" name="BMC Microbiol.">
        <title>Identification of the type II cytochrome c maturation pathway in anammox bacteria by comparative genomics.</title>
        <authorList>
            <person name="Ferousi C."/>
            <person name="Speth D.R."/>
            <person name="Reimann J."/>
            <person name="Op den Camp H.J."/>
            <person name="Allen J.W."/>
            <person name="Keltjens J.T."/>
            <person name="Jetten M.S."/>
        </authorList>
    </citation>
    <scope>NUCLEOTIDE SEQUENCE [LARGE SCALE GENOMIC DNA]</scope>
    <source>
        <strain evidence="5">RU1</strain>
    </source>
</reference>
<evidence type="ECO:0000313" key="6">
    <source>
        <dbReference type="Proteomes" id="UP000034954"/>
    </source>
</evidence>
<evidence type="ECO:0000256" key="3">
    <source>
        <dbReference type="ARBA" id="ARBA00023239"/>
    </source>
</evidence>
<protein>
    <recommendedName>
        <fullName evidence="4">1,4-dihydroxy-6-naphtoate synthase</fullName>
        <ecNumber evidence="4">4.1.99.29</ecNumber>
    </recommendedName>
    <alternativeName>
        <fullName evidence="4">Menaquinone biosynthetic enzyme MqnD</fullName>
    </alternativeName>
</protein>
<dbReference type="HAMAP" id="MF_00996">
    <property type="entry name" value="MqnD"/>
    <property type="match status" value="1"/>
</dbReference>
<feature type="binding site" evidence="4">
    <location>
        <begin position="109"/>
        <end position="110"/>
    </location>
    <ligand>
        <name>substrate</name>
    </ligand>
</feature>
<comment type="catalytic activity">
    <reaction evidence="4">
        <text>cyclic dehypoxanthinylfutalosinate = 1,4-dihydroxy-6-naphthoate + dihydroxyacetone</text>
        <dbReference type="Rhea" id="RHEA:33087"/>
        <dbReference type="ChEBI" id="CHEBI:16016"/>
        <dbReference type="ChEBI" id="CHEBI:64254"/>
        <dbReference type="ChEBI" id="CHEBI:64270"/>
        <dbReference type="EC" id="4.1.99.29"/>
    </reaction>
</comment>
<feature type="active site" description="Proton acceptor" evidence="4">
    <location>
        <position position="148"/>
    </location>
</feature>
<organism evidence="5 6">
    <name type="scientific">Candidatus Brocadia fulgida</name>
    <dbReference type="NCBI Taxonomy" id="380242"/>
    <lineage>
        <taxon>Bacteria</taxon>
        <taxon>Pseudomonadati</taxon>
        <taxon>Planctomycetota</taxon>
        <taxon>Candidatus Brocadiia</taxon>
        <taxon>Candidatus Brocadiales</taxon>
        <taxon>Candidatus Brocadiaceae</taxon>
        <taxon>Candidatus Brocadia</taxon>
    </lineage>
</organism>
<dbReference type="SUPFAM" id="SSF53850">
    <property type="entry name" value="Periplasmic binding protein-like II"/>
    <property type="match status" value="1"/>
</dbReference>
<keyword evidence="6" id="KW-1185">Reference proteome</keyword>
<dbReference type="AlphaFoldDB" id="A0A0M2UVY2"/>
<dbReference type="CDD" id="cd13635">
    <property type="entry name" value="PBP2_Ttha1568_Mqnd"/>
    <property type="match status" value="1"/>
</dbReference>
<dbReference type="GO" id="GO:0016830">
    <property type="term" value="F:carbon-carbon lyase activity"/>
    <property type="evidence" value="ECO:0007669"/>
    <property type="project" value="UniProtKB-UniRule"/>
</dbReference>
<dbReference type="EMBL" id="LAQJ01000162">
    <property type="protein sequence ID" value="KKO19735.1"/>
    <property type="molecule type" value="Genomic_DNA"/>
</dbReference>
<dbReference type="InterPro" id="IPR030869">
    <property type="entry name" value="MqnD"/>
</dbReference>
<evidence type="ECO:0000256" key="1">
    <source>
        <dbReference type="ARBA" id="ARBA00004863"/>
    </source>
</evidence>
<accession>A0A0M2UVY2</accession>
<comment type="pathway">
    <text evidence="1 4">Quinol/quinone metabolism; menaquinone biosynthesis.</text>
</comment>
<dbReference type="GO" id="GO:0009234">
    <property type="term" value="P:menaquinone biosynthetic process"/>
    <property type="evidence" value="ECO:0007669"/>
    <property type="project" value="UniProtKB-UniRule"/>
</dbReference>
<sequence>MTLTLGISPCPNDTFIFDAMVHKKIDTEGLSFELIINDVEKLNLLALQHTLDITKLSYYAYAHAINKYVVLDAGSALGKNCGPLLIAKPEYQKRDIGNLVVAIPGKYTTAHFLLSMAFPRVKNKVEMPFSEIENALVHDRVNAGVIIHENRFTYQDKGLVKIMDLGEYWETQTGLPIPLGGIAIKRSISAKIAQTVNRIVRKSVEYALAHPAASREFVGRYAQEMDENIRNQHIQLYVNHYSVDLGNPGRQAVTALFAWAQKNKLLTDIHEDIFLLP</sequence>
<dbReference type="EC" id="4.1.99.29" evidence="4"/>
<name>A0A0M2UVY2_9BACT</name>
<keyword evidence="3 4" id="KW-0456">Lyase</keyword>
<keyword evidence="2 4" id="KW-0474">Menaquinone biosynthesis</keyword>
<comment type="caution">
    <text evidence="5">The sequence shown here is derived from an EMBL/GenBank/DDBJ whole genome shotgun (WGS) entry which is preliminary data.</text>
</comment>